<feature type="region of interest" description="Disordered" evidence="3">
    <location>
        <begin position="38"/>
        <end position="72"/>
    </location>
</feature>
<organism evidence="4 5">
    <name type="scientific">Pyricularia grisea</name>
    <name type="common">Crabgrass-specific blast fungus</name>
    <name type="synonym">Magnaporthe grisea</name>
    <dbReference type="NCBI Taxonomy" id="148305"/>
    <lineage>
        <taxon>Eukaryota</taxon>
        <taxon>Fungi</taxon>
        <taxon>Dikarya</taxon>
        <taxon>Ascomycota</taxon>
        <taxon>Pezizomycotina</taxon>
        <taxon>Sordariomycetes</taxon>
        <taxon>Sordariomycetidae</taxon>
        <taxon>Magnaporthales</taxon>
        <taxon>Pyriculariaceae</taxon>
        <taxon>Pyricularia</taxon>
    </lineage>
</organism>
<name>A0A6P8BF27_PYRGI</name>
<dbReference type="AlphaFoldDB" id="A0A6P8BF27"/>
<dbReference type="KEGG" id="pgri:PgNI_05042"/>
<evidence type="ECO:0000256" key="2">
    <source>
        <dbReference type="ARBA" id="ARBA00048655"/>
    </source>
</evidence>
<comment type="catalytic activity">
    <reaction evidence="2">
        <text>N(6)-D-ribulosyl-L-lysyl-[protein] + ATP = N(6)-(3-O-phospho-D-ribulosyl)-L-lysyl-[protein] + ADP + H(+)</text>
        <dbReference type="Rhea" id="RHEA:48432"/>
        <dbReference type="Rhea" id="RHEA-COMP:12103"/>
        <dbReference type="Rhea" id="RHEA-COMP:12104"/>
        <dbReference type="ChEBI" id="CHEBI:15378"/>
        <dbReference type="ChEBI" id="CHEBI:30616"/>
        <dbReference type="ChEBI" id="CHEBI:90418"/>
        <dbReference type="ChEBI" id="CHEBI:90420"/>
        <dbReference type="ChEBI" id="CHEBI:456216"/>
        <dbReference type="EC" id="2.7.1.172"/>
    </reaction>
    <physiologicalReaction direction="left-to-right" evidence="2">
        <dbReference type="Rhea" id="RHEA:48433"/>
    </physiologicalReaction>
</comment>
<dbReference type="SUPFAM" id="SSF56112">
    <property type="entry name" value="Protein kinase-like (PK-like)"/>
    <property type="match status" value="1"/>
</dbReference>
<evidence type="ECO:0000313" key="4">
    <source>
        <dbReference type="Proteomes" id="UP000515153"/>
    </source>
</evidence>
<evidence type="ECO:0000313" key="5">
    <source>
        <dbReference type="RefSeq" id="XP_030985691.1"/>
    </source>
</evidence>
<dbReference type="PANTHER" id="PTHR12149">
    <property type="entry name" value="FRUCTOSAMINE 3 KINASE-RELATED PROTEIN"/>
    <property type="match status" value="1"/>
</dbReference>
<reference evidence="5" key="3">
    <citation type="submission" date="2025-08" db="UniProtKB">
        <authorList>
            <consortium name="RefSeq"/>
        </authorList>
    </citation>
    <scope>IDENTIFICATION</scope>
    <source>
        <strain evidence="5">NI907</strain>
    </source>
</reference>
<feature type="compositionally biased region" description="Acidic residues" evidence="3">
    <location>
        <begin position="429"/>
        <end position="443"/>
    </location>
</feature>
<accession>A0A6P8BF27</accession>
<evidence type="ECO:0000256" key="1">
    <source>
        <dbReference type="ARBA" id="ARBA00011961"/>
    </source>
</evidence>
<dbReference type="GeneID" id="41959992"/>
<evidence type="ECO:0000256" key="3">
    <source>
        <dbReference type="SAM" id="MobiDB-lite"/>
    </source>
</evidence>
<feature type="compositionally biased region" description="Basic and acidic residues" evidence="3">
    <location>
        <begin position="38"/>
        <end position="49"/>
    </location>
</feature>
<dbReference type="InterPro" id="IPR011009">
    <property type="entry name" value="Kinase-like_dom_sf"/>
</dbReference>
<dbReference type="GO" id="GO:0102193">
    <property type="term" value="F:protein-ribulosamine 3-kinase activity"/>
    <property type="evidence" value="ECO:0007669"/>
    <property type="project" value="UniProtKB-EC"/>
</dbReference>
<keyword evidence="4" id="KW-1185">Reference proteome</keyword>
<sequence length="449" mass="50119">MMATAASSVAPVVILNHADQAADCPSNSTKSKFVINKDDQESQRHENKRSVSVSINPAQSQEITPTGPIPPPEVTNTIQVDENVIKVFPDKEAKVLGAVGYGKSLWGITAKIDVELPDGRQRSYFMKALKQGELSRVICEGELRSLQEIYKTTPGFCPEPYGWGNFASDPEMYFILVEFRNIGASPAEPSKLAASLARLHSNSRSPTGKFGFSMRTCHTLIDQAVDFWSDSWAAVYGSHLSHVVGLAKPYLKWPEFDIVADLTVEKVVPRLLLPLQAEGRTLKPCLVHGDCWDGNTAMDGRTGEAFIFDVCSFYAHNEYDTGNWRTPRHRLSNPAYIKAYKKLMRPSEPVGEWDARNILYSLPFNLGNVMFVPGSTQRQVVYQDMINLCKMFCPQDLEQGMASLGLANESTNSRDGENNAKSLSPFTVDCEEDEEEEEEEEEEKYGRRL</sequence>
<feature type="region of interest" description="Disordered" evidence="3">
    <location>
        <begin position="408"/>
        <end position="449"/>
    </location>
</feature>
<proteinExistence type="predicted"/>
<protein>
    <recommendedName>
        <fullName evidence="1">protein-ribulosamine 3-kinase</fullName>
        <ecNumber evidence="1">2.7.1.172</ecNumber>
    </recommendedName>
</protein>
<gene>
    <name evidence="5" type="ORF">PgNI_05042</name>
</gene>
<dbReference type="RefSeq" id="XP_030985691.1">
    <property type="nucleotide sequence ID" value="XM_031125083.1"/>
</dbReference>
<dbReference type="PANTHER" id="PTHR12149:SF8">
    <property type="entry name" value="PROTEIN-RIBULOSAMINE 3-KINASE"/>
    <property type="match status" value="1"/>
</dbReference>
<feature type="compositionally biased region" description="Polar residues" evidence="3">
    <location>
        <begin position="50"/>
        <end position="61"/>
    </location>
</feature>
<dbReference type="EC" id="2.7.1.172" evidence="1"/>
<dbReference type="Pfam" id="PF03881">
    <property type="entry name" value="Fructosamin_kin"/>
    <property type="match status" value="1"/>
</dbReference>
<reference evidence="5" key="2">
    <citation type="submission" date="2019-10" db="EMBL/GenBank/DDBJ databases">
        <authorList>
            <consortium name="NCBI Genome Project"/>
        </authorList>
    </citation>
    <scope>NUCLEOTIDE SEQUENCE</scope>
    <source>
        <strain evidence="5">NI907</strain>
    </source>
</reference>
<dbReference type="InterPro" id="IPR016477">
    <property type="entry name" value="Fructo-/Ketosamine-3-kinase"/>
</dbReference>
<dbReference type="Proteomes" id="UP000515153">
    <property type="component" value="Unplaced"/>
</dbReference>
<dbReference type="Gene3D" id="3.90.1200.10">
    <property type="match status" value="1"/>
</dbReference>
<reference evidence="5" key="1">
    <citation type="journal article" date="2019" name="Mol. Biol. Evol.">
        <title>Blast fungal genomes show frequent chromosomal changes, gene gains and losses, and effector gene turnover.</title>
        <authorList>
            <person name="Gomez Luciano L.B."/>
            <person name="Jason Tsai I."/>
            <person name="Chuma I."/>
            <person name="Tosa Y."/>
            <person name="Chen Y.H."/>
            <person name="Li J.Y."/>
            <person name="Li M.Y."/>
            <person name="Jade Lu M.Y."/>
            <person name="Nakayashiki H."/>
            <person name="Li W.H."/>
        </authorList>
    </citation>
    <scope>NUCLEOTIDE SEQUENCE</scope>
    <source>
        <strain evidence="5">NI907</strain>
    </source>
</reference>